<evidence type="ECO:0000313" key="2">
    <source>
        <dbReference type="Proteomes" id="UP000017836"/>
    </source>
</evidence>
<keyword evidence="2" id="KW-1185">Reference proteome</keyword>
<dbReference type="EMBL" id="KI397628">
    <property type="protein sequence ID" value="ERM93757.1"/>
    <property type="molecule type" value="Genomic_DNA"/>
</dbReference>
<organism evidence="1 2">
    <name type="scientific">Amborella trichopoda</name>
    <dbReference type="NCBI Taxonomy" id="13333"/>
    <lineage>
        <taxon>Eukaryota</taxon>
        <taxon>Viridiplantae</taxon>
        <taxon>Streptophyta</taxon>
        <taxon>Embryophyta</taxon>
        <taxon>Tracheophyta</taxon>
        <taxon>Spermatophyta</taxon>
        <taxon>Magnoliopsida</taxon>
        <taxon>Amborellales</taxon>
        <taxon>Amborellaceae</taxon>
        <taxon>Amborella</taxon>
    </lineage>
</organism>
<proteinExistence type="predicted"/>
<dbReference type="Proteomes" id="UP000017836">
    <property type="component" value="Unassembled WGS sequence"/>
</dbReference>
<name>W1NDM0_AMBTC</name>
<dbReference type="AlphaFoldDB" id="W1NDM0"/>
<sequence>MKREKPGREAMSSERGLVVSANGVERETENYIDGREVWCSREKAASNKGCCLVEVRGDGDER</sequence>
<reference evidence="2" key="1">
    <citation type="journal article" date="2013" name="Science">
        <title>The Amborella genome and the evolution of flowering plants.</title>
        <authorList>
            <consortium name="Amborella Genome Project"/>
        </authorList>
    </citation>
    <scope>NUCLEOTIDE SEQUENCE [LARGE SCALE GENOMIC DNA]</scope>
</reference>
<protein>
    <submittedName>
        <fullName evidence="1">Uncharacterized protein</fullName>
    </submittedName>
</protein>
<dbReference type="HOGENOM" id="CLU_2907055_0_0_1"/>
<dbReference type="Gramene" id="ERM93757">
    <property type="protein sequence ID" value="ERM93757"/>
    <property type="gene ID" value="AMTR_s00004p00268940"/>
</dbReference>
<evidence type="ECO:0000313" key="1">
    <source>
        <dbReference type="EMBL" id="ERM93757.1"/>
    </source>
</evidence>
<gene>
    <name evidence="1" type="ORF">AMTR_s00004p00268940</name>
</gene>
<accession>W1NDM0</accession>